<dbReference type="PANTHER" id="PTHR24064">
    <property type="entry name" value="SOLUTE CARRIER FAMILY 22 MEMBER"/>
    <property type="match status" value="1"/>
</dbReference>
<dbReference type="Proteomes" id="UP001163823">
    <property type="component" value="Chromosome 12"/>
</dbReference>
<gene>
    <name evidence="7" type="ORF">O6P43_029411</name>
</gene>
<dbReference type="KEGG" id="qsa:O6P43_029411"/>
<feature type="transmembrane region" description="Helical" evidence="5">
    <location>
        <begin position="450"/>
        <end position="470"/>
    </location>
</feature>
<keyword evidence="8" id="KW-1185">Reference proteome</keyword>
<dbReference type="InterPro" id="IPR036259">
    <property type="entry name" value="MFS_trans_sf"/>
</dbReference>
<evidence type="ECO:0000259" key="6">
    <source>
        <dbReference type="PROSITE" id="PS50850"/>
    </source>
</evidence>
<feature type="transmembrane region" description="Helical" evidence="5">
    <location>
        <begin position="426"/>
        <end position="444"/>
    </location>
</feature>
<reference evidence="7" key="1">
    <citation type="journal article" date="2023" name="Science">
        <title>Elucidation of the pathway for biosynthesis of saponin adjuvants from the soapbark tree.</title>
        <authorList>
            <person name="Reed J."/>
            <person name="Orme A."/>
            <person name="El-Demerdash A."/>
            <person name="Owen C."/>
            <person name="Martin L.B.B."/>
            <person name="Misra R.C."/>
            <person name="Kikuchi S."/>
            <person name="Rejzek M."/>
            <person name="Martin A.C."/>
            <person name="Harkess A."/>
            <person name="Leebens-Mack J."/>
            <person name="Louveau T."/>
            <person name="Stephenson M.J."/>
            <person name="Osbourn A."/>
        </authorList>
    </citation>
    <scope>NUCLEOTIDE SEQUENCE</scope>
    <source>
        <strain evidence="7">S10</strain>
    </source>
</reference>
<dbReference type="AlphaFoldDB" id="A0AAD7PBD7"/>
<evidence type="ECO:0000256" key="1">
    <source>
        <dbReference type="ARBA" id="ARBA00004141"/>
    </source>
</evidence>
<comment type="subcellular location">
    <subcellularLocation>
        <location evidence="1">Membrane</location>
        <topology evidence="1">Multi-pass membrane protein</topology>
    </subcellularLocation>
</comment>
<evidence type="ECO:0000256" key="3">
    <source>
        <dbReference type="ARBA" id="ARBA00022989"/>
    </source>
</evidence>
<evidence type="ECO:0000256" key="5">
    <source>
        <dbReference type="SAM" id="Phobius"/>
    </source>
</evidence>
<feature type="transmembrane region" description="Helical" evidence="5">
    <location>
        <begin position="119"/>
        <end position="140"/>
    </location>
</feature>
<feature type="domain" description="Major facilitator superfamily (MFS) profile" evidence="6">
    <location>
        <begin position="47"/>
        <end position="487"/>
    </location>
</feature>
<comment type="caution">
    <text evidence="7">The sequence shown here is derived from an EMBL/GenBank/DDBJ whole genome shotgun (WGS) entry which is preliminary data.</text>
</comment>
<dbReference type="Gene3D" id="1.20.1250.20">
    <property type="entry name" value="MFS general substrate transporter like domains"/>
    <property type="match status" value="1"/>
</dbReference>
<feature type="transmembrane region" description="Helical" evidence="5">
    <location>
        <begin position="181"/>
        <end position="198"/>
    </location>
</feature>
<dbReference type="GO" id="GO:0022857">
    <property type="term" value="F:transmembrane transporter activity"/>
    <property type="evidence" value="ECO:0007669"/>
    <property type="project" value="InterPro"/>
</dbReference>
<feature type="transmembrane region" description="Helical" evidence="5">
    <location>
        <begin position="362"/>
        <end position="382"/>
    </location>
</feature>
<feature type="transmembrane region" description="Helical" evidence="5">
    <location>
        <begin position="302"/>
        <end position="322"/>
    </location>
</feature>
<dbReference type="SUPFAM" id="SSF103473">
    <property type="entry name" value="MFS general substrate transporter"/>
    <property type="match status" value="1"/>
</dbReference>
<dbReference type="Pfam" id="PF00083">
    <property type="entry name" value="Sugar_tr"/>
    <property type="match status" value="1"/>
</dbReference>
<feature type="transmembrane region" description="Helical" evidence="5">
    <location>
        <begin position="394"/>
        <end position="414"/>
    </location>
</feature>
<dbReference type="EMBL" id="JARAOO010000012">
    <property type="protein sequence ID" value="KAJ7949017.1"/>
    <property type="molecule type" value="Genomic_DNA"/>
</dbReference>
<feature type="transmembrane region" description="Helical" evidence="5">
    <location>
        <begin position="152"/>
        <end position="175"/>
    </location>
</feature>
<keyword evidence="2 5" id="KW-0812">Transmembrane</keyword>
<organism evidence="7 8">
    <name type="scientific">Quillaja saponaria</name>
    <name type="common">Soap bark tree</name>
    <dbReference type="NCBI Taxonomy" id="32244"/>
    <lineage>
        <taxon>Eukaryota</taxon>
        <taxon>Viridiplantae</taxon>
        <taxon>Streptophyta</taxon>
        <taxon>Embryophyta</taxon>
        <taxon>Tracheophyta</taxon>
        <taxon>Spermatophyta</taxon>
        <taxon>Magnoliopsida</taxon>
        <taxon>eudicotyledons</taxon>
        <taxon>Gunneridae</taxon>
        <taxon>Pentapetalae</taxon>
        <taxon>rosids</taxon>
        <taxon>fabids</taxon>
        <taxon>Fabales</taxon>
        <taxon>Quillajaceae</taxon>
        <taxon>Quillaja</taxon>
    </lineage>
</organism>
<evidence type="ECO:0000256" key="4">
    <source>
        <dbReference type="ARBA" id="ARBA00023136"/>
    </source>
</evidence>
<feature type="transmembrane region" description="Helical" evidence="5">
    <location>
        <begin position="210"/>
        <end position="228"/>
    </location>
</feature>
<evidence type="ECO:0000313" key="7">
    <source>
        <dbReference type="EMBL" id="KAJ7949017.1"/>
    </source>
</evidence>
<dbReference type="PROSITE" id="PS50850">
    <property type="entry name" value="MFS"/>
    <property type="match status" value="1"/>
</dbReference>
<keyword evidence="4 5" id="KW-0472">Membrane</keyword>
<dbReference type="InterPro" id="IPR005828">
    <property type="entry name" value="MFS_sugar_transport-like"/>
</dbReference>
<feature type="transmembrane region" description="Helical" evidence="5">
    <location>
        <begin position="240"/>
        <end position="259"/>
    </location>
</feature>
<evidence type="ECO:0000256" key="2">
    <source>
        <dbReference type="ARBA" id="ARBA00022692"/>
    </source>
</evidence>
<proteinExistence type="predicted"/>
<dbReference type="InterPro" id="IPR020846">
    <property type="entry name" value="MFS_dom"/>
</dbReference>
<accession>A0AAD7PBD7</accession>
<dbReference type="GO" id="GO:0016020">
    <property type="term" value="C:membrane"/>
    <property type="evidence" value="ECO:0007669"/>
    <property type="project" value="UniProtKB-SubCell"/>
</dbReference>
<name>A0AAD7PBD7_QUISA</name>
<evidence type="ECO:0000313" key="8">
    <source>
        <dbReference type="Proteomes" id="UP001163823"/>
    </source>
</evidence>
<sequence>MEESSSQTVLIPQPDSIEQEHNQLPLSMDDMIEQSLEDFGWMQFLQSVLVSFFAIFDAQQSFISIYTDALPTWYCTNHDTSCNSGSSDICKLPKSSWAWDANSSQTIISEWGLECANPFIIGLPQSSFFIGCLSGGFLLASLADSSLGRKNSLFLSCLITSIASVIIVFSTNVWIYSVLKFIIGFFRSSIGSIALVLLTEKVGKQWRVRVGILNYFCFTLGFISLSAIAYVNRDTSWKSLYLWTSIPAICYCVLAHFFVTESPRWSTMQPIKNEVNLAVCLLEEVPAKPKTSIRTLFYKSWAVQRLLSVMMLGLGIGMVYYGMPLGVGNLGFNIYLAGLFNALLELPSCLATYFLDKCKRKISILGFSILSGICSILGVMVGNEHKIVNICLELASYFGACTAFDVLLIYTVELFPTSVRNTATSIVRQAIVVGAIFCPFLNSVGRKNDIFSYGVFGIVIICCSFFVACLPETVGTTLCDTMDEQEGKERALV</sequence>
<keyword evidence="3 5" id="KW-1133">Transmembrane helix</keyword>
<protein>
    <submittedName>
        <fullName evidence="7">Organic cation/carnitine transporter</fullName>
    </submittedName>
</protein>